<dbReference type="GO" id="GO:0006281">
    <property type="term" value="P:DNA repair"/>
    <property type="evidence" value="ECO:0007669"/>
    <property type="project" value="UniProtKB-UniRule"/>
</dbReference>
<keyword evidence="3 13" id="KW-0808">Transferase</keyword>
<keyword evidence="2 13" id="KW-0515">Mutator protein</keyword>
<feature type="domain" description="UmuC" evidence="14">
    <location>
        <begin position="7"/>
        <end position="187"/>
    </location>
</feature>
<comment type="similarity">
    <text evidence="1 13">Belongs to the DNA polymerase type-Y family.</text>
</comment>
<keyword evidence="7 13" id="KW-0227">DNA damage</keyword>
<feature type="active site" evidence="13">
    <location>
        <position position="105"/>
    </location>
</feature>
<keyword evidence="13" id="KW-0963">Cytoplasm</keyword>
<feature type="binding site" evidence="13">
    <location>
        <position position="104"/>
    </location>
    <ligand>
        <name>Mg(2+)</name>
        <dbReference type="ChEBI" id="CHEBI:18420"/>
    </ligand>
</feature>
<dbReference type="NCBIfam" id="NF002677">
    <property type="entry name" value="PRK02406.1"/>
    <property type="match status" value="1"/>
</dbReference>
<comment type="subcellular location">
    <subcellularLocation>
        <location evidence="13">Cytoplasm</location>
    </subcellularLocation>
</comment>
<comment type="catalytic activity">
    <reaction evidence="12 13">
        <text>DNA(n) + a 2'-deoxyribonucleoside 5'-triphosphate = DNA(n+1) + diphosphate</text>
        <dbReference type="Rhea" id="RHEA:22508"/>
        <dbReference type="Rhea" id="RHEA-COMP:17339"/>
        <dbReference type="Rhea" id="RHEA-COMP:17340"/>
        <dbReference type="ChEBI" id="CHEBI:33019"/>
        <dbReference type="ChEBI" id="CHEBI:61560"/>
        <dbReference type="ChEBI" id="CHEBI:173112"/>
        <dbReference type="EC" id="2.7.7.7"/>
    </reaction>
</comment>
<evidence type="ECO:0000256" key="1">
    <source>
        <dbReference type="ARBA" id="ARBA00010945"/>
    </source>
</evidence>
<dbReference type="SUPFAM" id="SSF100879">
    <property type="entry name" value="Lesion bypass DNA polymerase (Y-family), little finger domain"/>
    <property type="match status" value="1"/>
</dbReference>
<dbReference type="Proteomes" id="UP000275256">
    <property type="component" value="Unassembled WGS sequence"/>
</dbReference>
<gene>
    <name evidence="13" type="primary">dinB</name>
    <name evidence="15" type="ORF">EAX62_07925</name>
</gene>
<dbReference type="EMBL" id="REFW01000002">
    <property type="protein sequence ID" value="RMB59681.1"/>
    <property type="molecule type" value="Genomic_DNA"/>
</dbReference>
<dbReference type="GO" id="GO:0042276">
    <property type="term" value="P:error-prone translesion synthesis"/>
    <property type="evidence" value="ECO:0007669"/>
    <property type="project" value="TreeGrafter"/>
</dbReference>
<evidence type="ECO:0000256" key="4">
    <source>
        <dbReference type="ARBA" id="ARBA00022695"/>
    </source>
</evidence>
<keyword evidence="16" id="KW-1185">Reference proteome</keyword>
<proteinExistence type="inferred from homology"/>
<dbReference type="PROSITE" id="PS50173">
    <property type="entry name" value="UMUC"/>
    <property type="match status" value="1"/>
</dbReference>
<name>A0A3M0G3X8_9ACTN</name>
<evidence type="ECO:0000313" key="16">
    <source>
        <dbReference type="Proteomes" id="UP000275256"/>
    </source>
</evidence>
<dbReference type="AlphaFoldDB" id="A0A3M0G3X8"/>
<dbReference type="GO" id="GO:0000287">
    <property type="term" value="F:magnesium ion binding"/>
    <property type="evidence" value="ECO:0007669"/>
    <property type="project" value="UniProtKB-UniRule"/>
</dbReference>
<dbReference type="OrthoDB" id="9808813at2"/>
<evidence type="ECO:0000313" key="15">
    <source>
        <dbReference type="EMBL" id="RMB59681.1"/>
    </source>
</evidence>
<dbReference type="GO" id="GO:0005829">
    <property type="term" value="C:cytosol"/>
    <property type="evidence" value="ECO:0007669"/>
    <property type="project" value="TreeGrafter"/>
</dbReference>
<keyword evidence="8 13" id="KW-0460">Magnesium</keyword>
<evidence type="ECO:0000256" key="11">
    <source>
        <dbReference type="ARBA" id="ARBA00025589"/>
    </source>
</evidence>
<dbReference type="InterPro" id="IPR043502">
    <property type="entry name" value="DNA/RNA_pol_sf"/>
</dbReference>
<dbReference type="InterPro" id="IPR017961">
    <property type="entry name" value="DNA_pol_Y-fam_little_finger"/>
</dbReference>
<dbReference type="Gene3D" id="3.30.1490.100">
    <property type="entry name" value="DNA polymerase, Y-family, little finger domain"/>
    <property type="match status" value="1"/>
</dbReference>
<feature type="binding site" evidence="13">
    <location>
        <position position="11"/>
    </location>
    <ligand>
        <name>Mg(2+)</name>
        <dbReference type="ChEBI" id="CHEBI:18420"/>
    </ligand>
</feature>
<dbReference type="GO" id="GO:0003887">
    <property type="term" value="F:DNA-directed DNA polymerase activity"/>
    <property type="evidence" value="ECO:0007669"/>
    <property type="project" value="UniProtKB-UniRule"/>
</dbReference>
<dbReference type="InterPro" id="IPR043128">
    <property type="entry name" value="Rev_trsase/Diguanyl_cyclase"/>
</dbReference>
<evidence type="ECO:0000256" key="5">
    <source>
        <dbReference type="ARBA" id="ARBA00022705"/>
    </source>
</evidence>
<comment type="cofactor">
    <cofactor evidence="13">
        <name>Mg(2+)</name>
        <dbReference type="ChEBI" id="CHEBI:18420"/>
    </cofactor>
    <text evidence="13">Binds 2 magnesium ions per subunit.</text>
</comment>
<dbReference type="GO" id="GO:0003684">
    <property type="term" value="F:damaged DNA binding"/>
    <property type="evidence" value="ECO:0007669"/>
    <property type="project" value="InterPro"/>
</dbReference>
<dbReference type="Gene3D" id="3.30.70.270">
    <property type="match status" value="1"/>
</dbReference>
<protein>
    <recommendedName>
        <fullName evidence="13">DNA polymerase IV</fullName>
        <shortName evidence="13">Pol IV</shortName>
        <ecNumber evidence="13">2.7.7.7</ecNumber>
    </recommendedName>
</protein>
<dbReference type="Pfam" id="PF00817">
    <property type="entry name" value="IMS"/>
    <property type="match status" value="1"/>
</dbReference>
<keyword evidence="9 13" id="KW-0239">DNA-directed DNA polymerase</keyword>
<dbReference type="InterPro" id="IPR001126">
    <property type="entry name" value="UmuC"/>
</dbReference>
<comment type="function">
    <text evidence="11 13">Poorly processive, error-prone DNA polymerase involved in untargeted mutagenesis. Copies undamaged DNA at stalled replication forks, which arise in vivo from mismatched or misaligned primer ends. These misaligned primers can be extended by PolIV. Exhibits no 3'-5' exonuclease (proofreading) activity. May be involved in translesional synthesis, in conjunction with the beta clamp from PolIII.</text>
</comment>
<dbReference type="CDD" id="cd03586">
    <property type="entry name" value="PolY_Pol_IV_kappa"/>
    <property type="match status" value="1"/>
</dbReference>
<keyword evidence="10 13" id="KW-0234">DNA repair</keyword>
<feature type="site" description="Substrate discrimination" evidence="13">
    <location>
        <position position="16"/>
    </location>
</feature>
<evidence type="ECO:0000256" key="2">
    <source>
        <dbReference type="ARBA" id="ARBA00022457"/>
    </source>
</evidence>
<dbReference type="SUPFAM" id="SSF56672">
    <property type="entry name" value="DNA/RNA polymerases"/>
    <property type="match status" value="1"/>
</dbReference>
<sequence>MRHMKTILHVDMDAFYASVEMARDASLAHIPMFVGGSARGVVLSANYPARVYGITAGMPSTRARRLCPQVAVVHPDFDHYTEVSKAVAEVFDTLTDRVEMASIDEAFIDLTSALRRLGGDAAAVAEGVRAQVMDEQGIACSVGIGPSKFIAKLASKAAKPDGLKVVHPDDVISFLHPLPVDAIWGVGEVTAEKLHRLGLMTVRDIANTPRTTLQRAMGEGQGGLLFDLAWGQDERSVLAREPAERSIGSQETFGRDTDDEEVVATEILRMAARTASRMRAQAMVGRVVTLSVRFADFTTITRTGTLKAPTDLTGDIHSEAMRLWRKLHLSRARIRRVGVRVEKLASKDDTYTQPALDEPRCGWEQAEQAVDQAVLRFGPAAVQRARLTRRGTRAPVG</sequence>
<dbReference type="InterPro" id="IPR036775">
    <property type="entry name" value="DNA_pol_Y-fam_lit_finger_sf"/>
</dbReference>
<evidence type="ECO:0000256" key="3">
    <source>
        <dbReference type="ARBA" id="ARBA00022679"/>
    </source>
</evidence>
<dbReference type="PANTHER" id="PTHR11076">
    <property type="entry name" value="DNA REPAIR POLYMERASE UMUC / TRANSFERASE FAMILY MEMBER"/>
    <property type="match status" value="1"/>
</dbReference>
<evidence type="ECO:0000256" key="8">
    <source>
        <dbReference type="ARBA" id="ARBA00022842"/>
    </source>
</evidence>
<evidence type="ECO:0000256" key="13">
    <source>
        <dbReference type="HAMAP-Rule" id="MF_01113"/>
    </source>
</evidence>
<accession>A0A3M0G3X8</accession>
<dbReference type="FunFam" id="3.30.1490.100:FF:000004">
    <property type="entry name" value="DNA polymerase IV"/>
    <property type="match status" value="1"/>
</dbReference>
<keyword evidence="13" id="KW-0238">DNA-binding</keyword>
<evidence type="ECO:0000256" key="12">
    <source>
        <dbReference type="ARBA" id="ARBA00049244"/>
    </source>
</evidence>
<evidence type="ECO:0000256" key="10">
    <source>
        <dbReference type="ARBA" id="ARBA00023204"/>
    </source>
</evidence>
<dbReference type="PANTHER" id="PTHR11076:SF33">
    <property type="entry name" value="DNA POLYMERASE KAPPA"/>
    <property type="match status" value="1"/>
</dbReference>
<dbReference type="Pfam" id="PF11799">
    <property type="entry name" value="IMS_C"/>
    <property type="match status" value="1"/>
</dbReference>
<dbReference type="Gene3D" id="1.10.150.20">
    <property type="entry name" value="5' to 3' exonuclease, C-terminal subdomain"/>
    <property type="match status" value="1"/>
</dbReference>
<evidence type="ECO:0000256" key="6">
    <source>
        <dbReference type="ARBA" id="ARBA00022723"/>
    </source>
</evidence>
<keyword evidence="6 13" id="KW-0479">Metal-binding</keyword>
<organism evidence="15 16">
    <name type="scientific">Tessaracoccus antarcticus</name>
    <dbReference type="NCBI Taxonomy" id="2479848"/>
    <lineage>
        <taxon>Bacteria</taxon>
        <taxon>Bacillati</taxon>
        <taxon>Actinomycetota</taxon>
        <taxon>Actinomycetes</taxon>
        <taxon>Propionibacteriales</taxon>
        <taxon>Propionibacteriaceae</taxon>
        <taxon>Tessaracoccus</taxon>
    </lineage>
</organism>
<evidence type="ECO:0000256" key="9">
    <source>
        <dbReference type="ARBA" id="ARBA00022932"/>
    </source>
</evidence>
<reference evidence="15 16" key="1">
    <citation type="submission" date="2018-10" db="EMBL/GenBank/DDBJ databases">
        <title>Tessaracoccus antarcticuss sp. nov., isolated from sediment.</title>
        <authorList>
            <person name="Zhou L.Y."/>
            <person name="Du Z.J."/>
        </authorList>
    </citation>
    <scope>NUCLEOTIDE SEQUENCE [LARGE SCALE GENOMIC DNA]</scope>
    <source>
        <strain evidence="15 16">JDX10</strain>
    </source>
</reference>
<keyword evidence="4 13" id="KW-0548">Nucleotidyltransferase</keyword>
<dbReference type="InterPro" id="IPR024728">
    <property type="entry name" value="PolY_HhH_motif"/>
</dbReference>
<keyword evidence="5 13" id="KW-0235">DNA replication</keyword>
<dbReference type="Gene3D" id="3.40.1170.60">
    <property type="match status" value="1"/>
</dbReference>
<comment type="subunit">
    <text evidence="13">Monomer.</text>
</comment>
<dbReference type="InterPro" id="IPR050116">
    <property type="entry name" value="DNA_polymerase-Y"/>
</dbReference>
<dbReference type="EC" id="2.7.7.7" evidence="13"/>
<dbReference type="HAMAP" id="MF_01113">
    <property type="entry name" value="DNApol_IV"/>
    <property type="match status" value="1"/>
</dbReference>
<dbReference type="GO" id="GO:0006261">
    <property type="term" value="P:DNA-templated DNA replication"/>
    <property type="evidence" value="ECO:0007669"/>
    <property type="project" value="UniProtKB-UniRule"/>
</dbReference>
<dbReference type="InterPro" id="IPR022880">
    <property type="entry name" value="DNApol_IV"/>
</dbReference>
<evidence type="ECO:0000256" key="7">
    <source>
        <dbReference type="ARBA" id="ARBA00022763"/>
    </source>
</evidence>
<dbReference type="Pfam" id="PF11798">
    <property type="entry name" value="IMS_HHH"/>
    <property type="match status" value="1"/>
</dbReference>
<evidence type="ECO:0000259" key="14">
    <source>
        <dbReference type="PROSITE" id="PS50173"/>
    </source>
</evidence>
<comment type="caution">
    <text evidence="15">The sequence shown here is derived from an EMBL/GenBank/DDBJ whole genome shotgun (WGS) entry which is preliminary data.</text>
</comment>
<dbReference type="GO" id="GO:0009432">
    <property type="term" value="P:SOS response"/>
    <property type="evidence" value="ECO:0007669"/>
    <property type="project" value="TreeGrafter"/>
</dbReference>